<evidence type="ECO:0000256" key="3">
    <source>
        <dbReference type="ARBA" id="ARBA00023125"/>
    </source>
</evidence>
<comment type="caution">
    <text evidence="5">The sequence shown here is derived from an EMBL/GenBank/DDBJ whole genome shotgun (WGS) entry which is preliminary data.</text>
</comment>
<evidence type="ECO:0000313" key="6">
    <source>
        <dbReference type="Proteomes" id="UP000324575"/>
    </source>
</evidence>
<gene>
    <name evidence="5" type="ORF">EZS26_001545</name>
</gene>
<dbReference type="GO" id="GO:0009307">
    <property type="term" value="P:DNA restriction-modification system"/>
    <property type="evidence" value="ECO:0007669"/>
    <property type="project" value="UniProtKB-KW"/>
</dbReference>
<dbReference type="InterPro" id="IPR044946">
    <property type="entry name" value="Restrct_endonuc_typeI_TRD_sf"/>
</dbReference>
<reference evidence="5 6" key="1">
    <citation type="submission" date="2019-03" db="EMBL/GenBank/DDBJ databases">
        <title>Single cell metagenomics reveals metabolic interactions within the superorganism composed of flagellate Streblomastix strix and complex community of Bacteroidetes bacteria on its surface.</title>
        <authorList>
            <person name="Treitli S.C."/>
            <person name="Kolisko M."/>
            <person name="Husnik F."/>
            <person name="Keeling P."/>
            <person name="Hampl V."/>
        </authorList>
    </citation>
    <scope>NUCLEOTIDE SEQUENCE [LARGE SCALE GENOMIC DNA]</scope>
    <source>
        <strain evidence="5">St1</strain>
    </source>
</reference>
<keyword evidence="3" id="KW-0238">DNA-binding</keyword>
<proteinExistence type="inferred from homology"/>
<sequence>MIAIVGATIGQVGIYMNIREANINQAIALVRLKKEINHQYIKELIKSSIGQLSLNRLKRPVARANINLEEISTILVVLPPLDKQKEIANRIQIIRNNVNDLKTKAIQTLQQAKEEIEKIILFS</sequence>
<evidence type="ECO:0000256" key="1">
    <source>
        <dbReference type="ARBA" id="ARBA00010923"/>
    </source>
</evidence>
<dbReference type="InterPro" id="IPR052021">
    <property type="entry name" value="Type-I_RS_S_subunit"/>
</dbReference>
<dbReference type="GO" id="GO:0003677">
    <property type="term" value="F:DNA binding"/>
    <property type="evidence" value="ECO:0007669"/>
    <property type="project" value="UniProtKB-KW"/>
</dbReference>
<dbReference type="Gene3D" id="3.90.220.20">
    <property type="entry name" value="DNA methylase specificity domains"/>
    <property type="match status" value="1"/>
</dbReference>
<dbReference type="EMBL" id="SNRX01000009">
    <property type="protein sequence ID" value="KAA6302185.1"/>
    <property type="molecule type" value="Genomic_DNA"/>
</dbReference>
<evidence type="ECO:0000313" key="5">
    <source>
        <dbReference type="EMBL" id="KAA6302185.1"/>
    </source>
</evidence>
<comment type="similarity">
    <text evidence="1">Belongs to the type-I restriction system S methylase family.</text>
</comment>
<name>A0A5M8P175_9BACT</name>
<organism evidence="5 6">
    <name type="scientific">Candidatus Ordinivivax streblomastigis</name>
    <dbReference type="NCBI Taxonomy" id="2540710"/>
    <lineage>
        <taxon>Bacteria</taxon>
        <taxon>Pseudomonadati</taxon>
        <taxon>Bacteroidota</taxon>
        <taxon>Bacteroidia</taxon>
        <taxon>Bacteroidales</taxon>
        <taxon>Candidatus Ordinivivax</taxon>
    </lineage>
</organism>
<keyword evidence="2" id="KW-0680">Restriction system</keyword>
<evidence type="ECO:0000259" key="4">
    <source>
        <dbReference type="Pfam" id="PF01420"/>
    </source>
</evidence>
<dbReference type="PANTHER" id="PTHR30408:SF12">
    <property type="entry name" value="TYPE I RESTRICTION ENZYME MJAVIII SPECIFICITY SUBUNIT"/>
    <property type="match status" value="1"/>
</dbReference>
<dbReference type="Proteomes" id="UP000324575">
    <property type="component" value="Unassembled WGS sequence"/>
</dbReference>
<evidence type="ECO:0000256" key="2">
    <source>
        <dbReference type="ARBA" id="ARBA00022747"/>
    </source>
</evidence>
<protein>
    <recommendedName>
        <fullName evidence="4">Type I restriction modification DNA specificity domain-containing protein</fullName>
    </recommendedName>
</protein>
<dbReference type="AlphaFoldDB" id="A0A5M8P175"/>
<dbReference type="InterPro" id="IPR000055">
    <property type="entry name" value="Restrct_endonuc_typeI_TRD"/>
</dbReference>
<dbReference type="SUPFAM" id="SSF116734">
    <property type="entry name" value="DNA methylase specificity domain"/>
    <property type="match status" value="1"/>
</dbReference>
<dbReference type="Pfam" id="PF01420">
    <property type="entry name" value="Methylase_S"/>
    <property type="match status" value="1"/>
</dbReference>
<dbReference type="PANTHER" id="PTHR30408">
    <property type="entry name" value="TYPE-1 RESTRICTION ENZYME ECOKI SPECIFICITY PROTEIN"/>
    <property type="match status" value="1"/>
</dbReference>
<accession>A0A5M8P175</accession>
<feature type="domain" description="Type I restriction modification DNA specificity" evidence="4">
    <location>
        <begin position="5"/>
        <end position="110"/>
    </location>
</feature>